<dbReference type="Pfam" id="PF03861">
    <property type="entry name" value="ANTAR"/>
    <property type="match status" value="1"/>
</dbReference>
<dbReference type="InterPro" id="IPR003018">
    <property type="entry name" value="GAF"/>
</dbReference>
<dbReference type="RefSeq" id="WP_138895394.1">
    <property type="nucleotide sequence ID" value="NZ_BMVO01000025.1"/>
</dbReference>
<keyword evidence="2" id="KW-0804">Transcription</keyword>
<dbReference type="InterPro" id="IPR029016">
    <property type="entry name" value="GAF-like_dom_sf"/>
</dbReference>
<accession>A0ABQ3E668</accession>
<evidence type="ECO:0000313" key="6">
    <source>
        <dbReference type="Proteomes" id="UP000599437"/>
    </source>
</evidence>
<feature type="region of interest" description="Disordered" evidence="3">
    <location>
        <begin position="237"/>
        <end position="265"/>
    </location>
</feature>
<proteinExistence type="predicted"/>
<dbReference type="InterPro" id="IPR005561">
    <property type="entry name" value="ANTAR"/>
</dbReference>
<dbReference type="SMART" id="SM01012">
    <property type="entry name" value="ANTAR"/>
    <property type="match status" value="1"/>
</dbReference>
<dbReference type="Pfam" id="PF13185">
    <property type="entry name" value="GAF_2"/>
    <property type="match status" value="1"/>
</dbReference>
<dbReference type="Gene3D" id="3.30.450.40">
    <property type="match status" value="1"/>
</dbReference>
<reference evidence="6" key="1">
    <citation type="journal article" date="2019" name="Int. J. Syst. Evol. Microbiol.">
        <title>The Global Catalogue of Microorganisms (GCM) 10K type strain sequencing project: providing services to taxonomists for standard genome sequencing and annotation.</title>
        <authorList>
            <consortium name="The Broad Institute Genomics Platform"/>
            <consortium name="The Broad Institute Genome Sequencing Center for Infectious Disease"/>
            <person name="Wu L."/>
            <person name="Ma J."/>
        </authorList>
    </citation>
    <scope>NUCLEOTIDE SEQUENCE [LARGE SCALE GENOMIC DNA]</scope>
    <source>
        <strain evidence="6">JCM 4737</strain>
    </source>
</reference>
<gene>
    <name evidence="5" type="ORF">GCM10010346_55600</name>
</gene>
<dbReference type="SMART" id="SM00065">
    <property type="entry name" value="GAF"/>
    <property type="match status" value="1"/>
</dbReference>
<dbReference type="InterPro" id="IPR036388">
    <property type="entry name" value="WH-like_DNA-bd_sf"/>
</dbReference>
<dbReference type="PROSITE" id="PS50921">
    <property type="entry name" value="ANTAR"/>
    <property type="match status" value="1"/>
</dbReference>
<sequence length="265" mass="28394">MTDTTRDAEGIGRRPADGFDLASIQDAVTEWRGLHAFLQDVTERAVRAMEGADACSITMRRNGHLVTAAADSGGALELDLLQYEAEAGPCVCSMENGEENYVPDMLLERRWAPYPAAAAKRGARSVLATPLALNSHSLGALNLYSAKPDAFVNHLETARRLSAQAAGAVAVAERIEQEAEAVNDLRTAMLSRSVIDQAIGIVVARRRCTPDEAMAVLRRASQARNVKLRDLCHELVSDTGGGPPPPGSFVKRGQQEPPADRTAPV</sequence>
<evidence type="ECO:0000256" key="1">
    <source>
        <dbReference type="ARBA" id="ARBA00023015"/>
    </source>
</evidence>
<dbReference type="PIRSF" id="PIRSF036625">
    <property type="entry name" value="GAF_ANTAR"/>
    <property type="match status" value="1"/>
</dbReference>
<keyword evidence="1" id="KW-0805">Transcription regulation</keyword>
<keyword evidence="6" id="KW-1185">Reference proteome</keyword>
<dbReference type="InterPro" id="IPR012074">
    <property type="entry name" value="GAF_ANTAR"/>
</dbReference>
<dbReference type="Proteomes" id="UP000599437">
    <property type="component" value="Unassembled WGS sequence"/>
</dbReference>
<dbReference type="Gene3D" id="1.10.10.10">
    <property type="entry name" value="Winged helix-like DNA-binding domain superfamily/Winged helix DNA-binding domain"/>
    <property type="match status" value="1"/>
</dbReference>
<evidence type="ECO:0000256" key="3">
    <source>
        <dbReference type="SAM" id="MobiDB-lite"/>
    </source>
</evidence>
<dbReference type="SUPFAM" id="SSF55781">
    <property type="entry name" value="GAF domain-like"/>
    <property type="match status" value="1"/>
</dbReference>
<dbReference type="EMBL" id="BMVO01000025">
    <property type="protein sequence ID" value="GHB24722.1"/>
    <property type="molecule type" value="Genomic_DNA"/>
</dbReference>
<evidence type="ECO:0000313" key="5">
    <source>
        <dbReference type="EMBL" id="GHB24722.1"/>
    </source>
</evidence>
<evidence type="ECO:0000259" key="4">
    <source>
        <dbReference type="PROSITE" id="PS50921"/>
    </source>
</evidence>
<name>A0ABQ3E668_9ACTN</name>
<evidence type="ECO:0000256" key="2">
    <source>
        <dbReference type="ARBA" id="ARBA00023163"/>
    </source>
</evidence>
<feature type="domain" description="ANTAR" evidence="4">
    <location>
        <begin position="175"/>
        <end position="236"/>
    </location>
</feature>
<organism evidence="5 6">
    <name type="scientific">Streptomyces chryseus</name>
    <dbReference type="NCBI Taxonomy" id="68186"/>
    <lineage>
        <taxon>Bacteria</taxon>
        <taxon>Bacillati</taxon>
        <taxon>Actinomycetota</taxon>
        <taxon>Actinomycetes</taxon>
        <taxon>Kitasatosporales</taxon>
        <taxon>Streptomycetaceae</taxon>
        <taxon>Streptomyces</taxon>
    </lineage>
</organism>
<comment type="caution">
    <text evidence="5">The sequence shown here is derived from an EMBL/GenBank/DDBJ whole genome shotgun (WGS) entry which is preliminary data.</text>
</comment>
<protein>
    <submittedName>
        <fullName evidence="5">Transcription antitermination regulator</fullName>
    </submittedName>
</protein>